<keyword evidence="1" id="KW-1133">Transmembrane helix</keyword>
<evidence type="ECO:0000313" key="3">
    <source>
        <dbReference type="Proteomes" id="UP001596170"/>
    </source>
</evidence>
<organism evidence="2 3">
    <name type="scientific">Paenisporosarcina macmurdoensis</name>
    <dbReference type="NCBI Taxonomy" id="212659"/>
    <lineage>
        <taxon>Bacteria</taxon>
        <taxon>Bacillati</taxon>
        <taxon>Bacillota</taxon>
        <taxon>Bacilli</taxon>
        <taxon>Bacillales</taxon>
        <taxon>Caryophanaceae</taxon>
        <taxon>Paenisporosarcina</taxon>
    </lineage>
</organism>
<name>A0ABW1L6I0_9BACL</name>
<evidence type="ECO:0000313" key="2">
    <source>
        <dbReference type="EMBL" id="MFC6038948.1"/>
    </source>
</evidence>
<dbReference type="EMBL" id="JBHSRI010000005">
    <property type="protein sequence ID" value="MFC6038948.1"/>
    <property type="molecule type" value="Genomic_DNA"/>
</dbReference>
<dbReference type="RefSeq" id="WP_377733047.1">
    <property type="nucleotide sequence ID" value="NZ_JBHSRI010000005.1"/>
</dbReference>
<sequence length="70" mass="7787">MNQLLETIIDRLAKKQLEQASRQYELQYDKPLSAQEVIEIKKGVVLRVGFFGCIPVVILLLTLMNGGVGG</sequence>
<feature type="transmembrane region" description="Helical" evidence="1">
    <location>
        <begin position="44"/>
        <end position="64"/>
    </location>
</feature>
<keyword evidence="1" id="KW-0472">Membrane</keyword>
<keyword evidence="3" id="KW-1185">Reference proteome</keyword>
<comment type="caution">
    <text evidence="2">The sequence shown here is derived from an EMBL/GenBank/DDBJ whole genome shotgun (WGS) entry which is preliminary data.</text>
</comment>
<gene>
    <name evidence="2" type="ORF">ACFPYN_05710</name>
</gene>
<dbReference type="Proteomes" id="UP001596170">
    <property type="component" value="Unassembled WGS sequence"/>
</dbReference>
<accession>A0ABW1L6I0</accession>
<evidence type="ECO:0000256" key="1">
    <source>
        <dbReference type="SAM" id="Phobius"/>
    </source>
</evidence>
<keyword evidence="1" id="KW-0812">Transmembrane</keyword>
<reference evidence="3" key="1">
    <citation type="journal article" date="2019" name="Int. J. Syst. Evol. Microbiol.">
        <title>The Global Catalogue of Microorganisms (GCM) 10K type strain sequencing project: providing services to taxonomists for standard genome sequencing and annotation.</title>
        <authorList>
            <consortium name="The Broad Institute Genomics Platform"/>
            <consortium name="The Broad Institute Genome Sequencing Center for Infectious Disease"/>
            <person name="Wu L."/>
            <person name="Ma J."/>
        </authorList>
    </citation>
    <scope>NUCLEOTIDE SEQUENCE [LARGE SCALE GENOMIC DNA]</scope>
    <source>
        <strain evidence="3">CCUG 54527</strain>
    </source>
</reference>
<protein>
    <submittedName>
        <fullName evidence="2">Uncharacterized protein</fullName>
    </submittedName>
</protein>
<proteinExistence type="predicted"/>